<dbReference type="AlphaFoldDB" id="A0A7W8B3R1"/>
<proteinExistence type="predicted"/>
<evidence type="ECO:0000256" key="1">
    <source>
        <dbReference type="SAM" id="MobiDB-lite"/>
    </source>
</evidence>
<organism evidence="2 3">
    <name type="scientific">Streptomyces spectabilis</name>
    <dbReference type="NCBI Taxonomy" id="68270"/>
    <lineage>
        <taxon>Bacteria</taxon>
        <taxon>Bacillati</taxon>
        <taxon>Actinomycetota</taxon>
        <taxon>Actinomycetes</taxon>
        <taxon>Kitasatosporales</taxon>
        <taxon>Streptomycetaceae</taxon>
        <taxon>Streptomyces</taxon>
    </lineage>
</organism>
<dbReference type="Proteomes" id="UP000549009">
    <property type="component" value="Unassembled WGS sequence"/>
</dbReference>
<evidence type="ECO:0000313" key="2">
    <source>
        <dbReference type="EMBL" id="MBB5109786.1"/>
    </source>
</evidence>
<dbReference type="EMBL" id="JACHJD010000039">
    <property type="protein sequence ID" value="MBB5109786.1"/>
    <property type="molecule type" value="Genomic_DNA"/>
</dbReference>
<dbReference type="RefSeq" id="WP_229879935.1">
    <property type="nucleotide sequence ID" value="NZ_BMSQ01000045.1"/>
</dbReference>
<feature type="region of interest" description="Disordered" evidence="1">
    <location>
        <begin position="1"/>
        <end position="42"/>
    </location>
</feature>
<gene>
    <name evidence="2" type="ORF">FHS40_008916</name>
</gene>
<sequence length="101" mass="11011">MERGDMSFGPRVLVQSQDRANEHVLPGGQHHHEHPHPAPLTGARINPLAQEAAVDLGLRAWLNVVPQDGDLRGIHSSGSVACTQWREDDSEACSLCSSRSR</sequence>
<keyword evidence="3" id="KW-1185">Reference proteome</keyword>
<protein>
    <submittedName>
        <fullName evidence="2">Uncharacterized protein</fullName>
    </submittedName>
</protein>
<name>A0A7W8B3R1_STRST</name>
<comment type="caution">
    <text evidence="2">The sequence shown here is derived from an EMBL/GenBank/DDBJ whole genome shotgun (WGS) entry which is preliminary data.</text>
</comment>
<accession>A0A7W8B3R1</accession>
<evidence type="ECO:0000313" key="3">
    <source>
        <dbReference type="Proteomes" id="UP000549009"/>
    </source>
</evidence>
<reference evidence="2 3" key="1">
    <citation type="submission" date="2020-08" db="EMBL/GenBank/DDBJ databases">
        <title>Genomic Encyclopedia of Type Strains, Phase III (KMG-III): the genomes of soil and plant-associated and newly described type strains.</title>
        <authorList>
            <person name="Whitman W."/>
        </authorList>
    </citation>
    <scope>NUCLEOTIDE SEQUENCE [LARGE SCALE GENOMIC DNA]</scope>
    <source>
        <strain evidence="2 3">CECT 3146</strain>
    </source>
</reference>